<protein>
    <submittedName>
        <fullName evidence="2">Uncharacterized protein</fullName>
    </submittedName>
</protein>
<accession>A0A0J0XRR9</accession>
<dbReference type="RefSeq" id="XP_018280279.1">
    <property type="nucleotide sequence ID" value="XM_018425967.1"/>
</dbReference>
<gene>
    <name evidence="2" type="ORF">CC85DRAFT_311568</name>
</gene>
<dbReference type="EMBL" id="KQ087192">
    <property type="protein sequence ID" value="KLT43788.1"/>
    <property type="molecule type" value="Genomic_DNA"/>
</dbReference>
<organism evidence="2 3">
    <name type="scientific">Cutaneotrichosporon oleaginosum</name>
    <dbReference type="NCBI Taxonomy" id="879819"/>
    <lineage>
        <taxon>Eukaryota</taxon>
        <taxon>Fungi</taxon>
        <taxon>Dikarya</taxon>
        <taxon>Basidiomycota</taxon>
        <taxon>Agaricomycotina</taxon>
        <taxon>Tremellomycetes</taxon>
        <taxon>Trichosporonales</taxon>
        <taxon>Trichosporonaceae</taxon>
        <taxon>Cutaneotrichosporon</taxon>
    </lineage>
</organism>
<feature type="chain" id="PRO_5005245612" evidence="1">
    <location>
        <begin position="20"/>
        <end position="201"/>
    </location>
</feature>
<dbReference type="Proteomes" id="UP000053611">
    <property type="component" value="Unassembled WGS sequence"/>
</dbReference>
<proteinExistence type="predicted"/>
<keyword evidence="1" id="KW-0732">Signal</keyword>
<dbReference type="STRING" id="879819.A0A0J0XRR9"/>
<dbReference type="OrthoDB" id="2564987at2759"/>
<evidence type="ECO:0000313" key="2">
    <source>
        <dbReference type="EMBL" id="KLT43788.1"/>
    </source>
</evidence>
<evidence type="ECO:0000313" key="3">
    <source>
        <dbReference type="Proteomes" id="UP000053611"/>
    </source>
</evidence>
<dbReference type="AlphaFoldDB" id="A0A0J0XRR9"/>
<dbReference type="GeneID" id="28986570"/>
<name>A0A0J0XRR9_9TREE</name>
<reference evidence="2 3" key="1">
    <citation type="submission" date="2015-03" db="EMBL/GenBank/DDBJ databases">
        <title>Genomics and transcriptomics of the oil-accumulating basidiomycete yeast T. oleaginosus allow insights into substrate utilization and the diverse evolutionary trajectories of mating systems in fungi.</title>
        <authorList>
            <consortium name="DOE Joint Genome Institute"/>
            <person name="Kourist R."/>
            <person name="Kracht O."/>
            <person name="Bracharz F."/>
            <person name="Lipzen A."/>
            <person name="Nolan M."/>
            <person name="Ohm R."/>
            <person name="Grigoriev I."/>
            <person name="Sun S."/>
            <person name="Heitman J."/>
            <person name="Bruck T."/>
            <person name="Nowrousian M."/>
        </authorList>
    </citation>
    <scope>NUCLEOTIDE SEQUENCE [LARGE SCALE GENOMIC DNA]</scope>
    <source>
        <strain evidence="2 3">IBC0246</strain>
    </source>
</reference>
<keyword evidence="3" id="KW-1185">Reference proteome</keyword>
<evidence type="ECO:0000256" key="1">
    <source>
        <dbReference type="SAM" id="SignalP"/>
    </source>
</evidence>
<sequence>MLLLPLLPLALAVLGPASASASASPSSPLFTFPNLNVTYYYDVADFPYHPACDAAAGGPGWAQPTNEGSTACGPSVKDLDTNAVVAMNVTWLNQNGYAARLTDLCGREVQIWKEGKQVTMKGGPFFLWEGCQACATLPRIDVSLNAYIAATGDKECFRGTVGGFDVFVMDNFVRRARAAKTLLNVPALAAGFTLALTLALV</sequence>
<feature type="signal peptide" evidence="1">
    <location>
        <begin position="1"/>
        <end position="19"/>
    </location>
</feature>